<dbReference type="AlphaFoldDB" id="A0A1X7BSL9"/>
<accession>A0A1X7BSL9</accession>
<evidence type="ECO:0000313" key="2">
    <source>
        <dbReference type="Proteomes" id="UP000193224"/>
    </source>
</evidence>
<name>A0A1X7BSL9_9RHOB</name>
<proteinExistence type="predicted"/>
<dbReference type="EMBL" id="FWXB01000008">
    <property type="protein sequence ID" value="SMC12564.1"/>
    <property type="molecule type" value="Genomic_DNA"/>
</dbReference>
<protein>
    <submittedName>
        <fullName evidence="1">Uncharacterized protein</fullName>
    </submittedName>
</protein>
<dbReference type="Proteomes" id="UP000193224">
    <property type="component" value="Unassembled WGS sequence"/>
</dbReference>
<keyword evidence="2" id="KW-1185">Reference proteome</keyword>
<evidence type="ECO:0000313" key="1">
    <source>
        <dbReference type="EMBL" id="SMC12564.1"/>
    </source>
</evidence>
<dbReference type="OrthoDB" id="7843485at2"/>
<gene>
    <name evidence="1" type="ORF">ROA7745_02392</name>
</gene>
<dbReference type="RefSeq" id="WP_085800518.1">
    <property type="nucleotide sequence ID" value="NZ_FWXB01000008.1"/>
</dbReference>
<reference evidence="1 2" key="1">
    <citation type="submission" date="2017-03" db="EMBL/GenBank/DDBJ databases">
        <authorList>
            <person name="Afonso C.L."/>
            <person name="Miller P.J."/>
            <person name="Scott M.A."/>
            <person name="Spackman E."/>
            <person name="Goraichik I."/>
            <person name="Dimitrov K.M."/>
            <person name="Suarez D.L."/>
            <person name="Swayne D.E."/>
        </authorList>
    </citation>
    <scope>NUCLEOTIDE SEQUENCE [LARGE SCALE GENOMIC DNA]</scope>
    <source>
        <strain evidence="1 2">CECT 7745</strain>
    </source>
</reference>
<organism evidence="1 2">
    <name type="scientific">Roseovarius aestuarii</name>
    <dbReference type="NCBI Taxonomy" id="475083"/>
    <lineage>
        <taxon>Bacteria</taxon>
        <taxon>Pseudomonadati</taxon>
        <taxon>Pseudomonadota</taxon>
        <taxon>Alphaproteobacteria</taxon>
        <taxon>Rhodobacterales</taxon>
        <taxon>Roseobacteraceae</taxon>
        <taxon>Roseovarius</taxon>
    </lineage>
</organism>
<sequence length="180" mass="19578">MQQTGTQFQTGRRARLVLAVLVVAVLSGCWREDEDELRSRLDRWFSIGDTVAFHASPDCVAASFRLVQMQVKSPLSVATAAPDALRTLSHRGAVALDNPLQAPDAALIEIVNADRLTGMTMRRAALEGRLCMNEETESAFRYALDNPRSILAFDAGSATLMLLDPHTGLLVVAKGAAEWL</sequence>